<dbReference type="InParanoid" id="E1ZJG9"/>
<dbReference type="GeneID" id="17353381"/>
<dbReference type="OMA" id="VHMRTEN"/>
<name>E1ZJG9_CHLVA</name>
<evidence type="ECO:0000313" key="6">
    <source>
        <dbReference type="EMBL" id="EFN53859.1"/>
    </source>
</evidence>
<feature type="domain" description="Pre-rRNA-processing protein RIX1 N-terminal" evidence="5">
    <location>
        <begin position="35"/>
        <end position="229"/>
    </location>
</feature>
<dbReference type="Pfam" id="PF08167">
    <property type="entry name" value="RIX1"/>
    <property type="match status" value="1"/>
</dbReference>
<dbReference type="RefSeq" id="XP_005845961.1">
    <property type="nucleotide sequence ID" value="XM_005845899.1"/>
</dbReference>
<sequence length="907" mass="90880">MAEASLLQHLHGVVRTGGSGAAAAFECATAQLHVLAAPALRHGDAADLADELVDRAEQLVGSKQAASRLMGLRLLHASLADCDRRTFLRRHSQWAALLLATLRSEQQQQQQAAQAEAQAAAPPASAAAAEACACLASYFGRVGRMLEVPGLRRDGAAAASKLAALLLHQQGGQQQQQQQQQQAASQQAPPPLLALAQGQRALLAALAALPASFRQQHKALEAALLPLLLRAAPPGGAALLAACVAALPRIPGDATAWSAQCQRLLATAHRLADQLLLRLDDPQLAAAARATVDPAAQPLAAAGGATVGAAGGAAAVGSEAYGAGFGQLEAVLRTLRCMLSGAHPAAVPLPAAGLLLLAGRLLSVDDGDDGGGAVPAASARLPQLRLHLPALHAAALRLLRRLLAAAGAAAAPHFAGAARLLAELLQRSAAAGGGAIASSALARCELYAASRQLLVTAGVGVTRHLAPALLQAASFELYGRLQAAQDGAAAADAEGPARKKARKGRQAAAAAAALEDAGAASGTAPLDDLGSAVQQRDLAVQAAALQALEALCGAGGALLSPAQRRQLDDAACHLAATSAAAARHLSADAEAAVGPALAALHLAALRLLLATVLAPAPHRPPHLAPALRLFHQGCGGGGCGCGGPLAVFCRQALLSCEALLHPRALPPPAPPRPAAPADAAGGGGEAPPLGMPRFWSGVDAALLLQQDALQRQQQQQQQVEQQLQQQVEQQEEQAERQQAEAAPPPGHIGGPAGGADESMAEAGERQQQQQQLQQPGGQPGGESGLQAATPALQQLQHVVAAAPTQQQQLQHPAAAPVSSMAAMLSAAPLAPAPLANAGPVPHPPQPQPQPQPGAFAPSAAPLAPAAPAAAAAAAVVAAAAAAEVTDSEGSLPEIDSGQSESDGEAST</sequence>
<feature type="region of interest" description="Disordered" evidence="4">
    <location>
        <begin position="726"/>
        <end position="907"/>
    </location>
</feature>
<evidence type="ECO:0000256" key="2">
    <source>
        <dbReference type="ARBA" id="ARBA00010511"/>
    </source>
</evidence>
<dbReference type="GO" id="GO:0005634">
    <property type="term" value="C:nucleus"/>
    <property type="evidence" value="ECO:0007669"/>
    <property type="project" value="UniProtKB-SubCell"/>
</dbReference>
<dbReference type="InterPro" id="IPR012583">
    <property type="entry name" value="RIX1_N"/>
</dbReference>
<dbReference type="PANTHER" id="PTHR34105:SF1">
    <property type="entry name" value="PROLINE-, GLUTAMIC ACID- AND LEUCINE-RICH PROTEIN 1"/>
    <property type="match status" value="1"/>
</dbReference>
<dbReference type="Proteomes" id="UP000008141">
    <property type="component" value="Unassembled WGS sequence"/>
</dbReference>
<dbReference type="KEGG" id="cvr:CHLNCDRAFT_135970"/>
<evidence type="ECO:0000256" key="1">
    <source>
        <dbReference type="ARBA" id="ARBA00004123"/>
    </source>
</evidence>
<keyword evidence="7" id="KW-1185">Reference proteome</keyword>
<protein>
    <recommendedName>
        <fullName evidence="5">Pre-rRNA-processing protein RIX1 N-terminal domain-containing protein</fullName>
    </recommendedName>
</protein>
<feature type="compositionally biased region" description="Pro residues" evidence="4">
    <location>
        <begin position="840"/>
        <end position="851"/>
    </location>
</feature>
<proteinExistence type="inferred from homology"/>
<comment type="similarity">
    <text evidence="2">Belongs to the RIX1/PELP1 family.</text>
</comment>
<dbReference type="eggNOG" id="ENOG502QR0U">
    <property type="taxonomic scope" value="Eukaryota"/>
</dbReference>
<feature type="compositionally biased region" description="Low complexity" evidence="4">
    <location>
        <begin position="852"/>
        <end position="882"/>
    </location>
</feature>
<feature type="compositionally biased region" description="Low complexity" evidence="4">
    <location>
        <begin position="784"/>
        <end position="839"/>
    </location>
</feature>
<dbReference type="STRING" id="554065.E1ZJG9"/>
<reference evidence="6 7" key="1">
    <citation type="journal article" date="2010" name="Plant Cell">
        <title>The Chlorella variabilis NC64A genome reveals adaptation to photosymbiosis, coevolution with viruses, and cryptic sex.</title>
        <authorList>
            <person name="Blanc G."/>
            <person name="Duncan G."/>
            <person name="Agarkova I."/>
            <person name="Borodovsky M."/>
            <person name="Gurnon J."/>
            <person name="Kuo A."/>
            <person name="Lindquist E."/>
            <person name="Lucas S."/>
            <person name="Pangilinan J."/>
            <person name="Polle J."/>
            <person name="Salamov A."/>
            <person name="Terry A."/>
            <person name="Yamada T."/>
            <person name="Dunigan D.D."/>
            <person name="Grigoriev I.V."/>
            <person name="Claverie J.M."/>
            <person name="Van Etten J.L."/>
        </authorList>
    </citation>
    <scope>NUCLEOTIDE SEQUENCE [LARGE SCALE GENOMIC DNA]</scope>
    <source>
        <strain evidence="6 7">NC64A</strain>
    </source>
</reference>
<accession>E1ZJG9</accession>
<evidence type="ECO:0000259" key="5">
    <source>
        <dbReference type="Pfam" id="PF08167"/>
    </source>
</evidence>
<feature type="compositionally biased region" description="Polar residues" evidence="4">
    <location>
        <begin position="896"/>
        <end position="907"/>
    </location>
</feature>
<evidence type="ECO:0000313" key="7">
    <source>
        <dbReference type="Proteomes" id="UP000008141"/>
    </source>
</evidence>
<organism evidence="7">
    <name type="scientific">Chlorella variabilis</name>
    <name type="common">Green alga</name>
    <dbReference type="NCBI Taxonomy" id="554065"/>
    <lineage>
        <taxon>Eukaryota</taxon>
        <taxon>Viridiplantae</taxon>
        <taxon>Chlorophyta</taxon>
        <taxon>core chlorophytes</taxon>
        <taxon>Trebouxiophyceae</taxon>
        <taxon>Chlorellales</taxon>
        <taxon>Chlorellaceae</taxon>
        <taxon>Chlorella clade</taxon>
        <taxon>Chlorella</taxon>
    </lineage>
</organism>
<comment type="subcellular location">
    <subcellularLocation>
        <location evidence="1">Nucleus</location>
    </subcellularLocation>
</comment>
<evidence type="ECO:0000256" key="4">
    <source>
        <dbReference type="SAM" id="MobiDB-lite"/>
    </source>
</evidence>
<dbReference type="EMBL" id="GL433849">
    <property type="protein sequence ID" value="EFN53859.1"/>
    <property type="molecule type" value="Genomic_DNA"/>
</dbReference>
<feature type="region of interest" description="Disordered" evidence="4">
    <location>
        <begin position="667"/>
        <end position="692"/>
    </location>
</feature>
<keyword evidence="3" id="KW-0539">Nucleus</keyword>
<dbReference type="GO" id="GO:0006364">
    <property type="term" value="P:rRNA processing"/>
    <property type="evidence" value="ECO:0007669"/>
    <property type="project" value="TreeGrafter"/>
</dbReference>
<gene>
    <name evidence="6" type="ORF">CHLNCDRAFT_135970</name>
</gene>
<feature type="compositionally biased region" description="Low complexity" evidence="4">
    <location>
        <begin position="765"/>
        <end position="776"/>
    </location>
</feature>
<dbReference type="OrthoDB" id="20900at2759"/>
<dbReference type="AlphaFoldDB" id="E1ZJG9"/>
<dbReference type="PANTHER" id="PTHR34105">
    <property type="entry name" value="PROLINE-, GLUTAMIC ACID- AND LEUCINE-RICH PROTEIN 1"/>
    <property type="match status" value="1"/>
</dbReference>
<evidence type="ECO:0000256" key="3">
    <source>
        <dbReference type="ARBA" id="ARBA00023242"/>
    </source>
</evidence>